<proteinExistence type="inferred from homology"/>
<feature type="transmembrane region" description="Helical" evidence="9">
    <location>
        <begin position="368"/>
        <end position="388"/>
    </location>
</feature>
<keyword evidence="12" id="KW-1185">Reference proteome</keyword>
<feature type="domain" description="SLC41A/MgtE integral membrane" evidence="10">
    <location>
        <begin position="44"/>
        <end position="178"/>
    </location>
</feature>
<feature type="transmembrane region" description="Helical" evidence="9">
    <location>
        <begin position="34"/>
        <end position="54"/>
    </location>
</feature>
<evidence type="ECO:0000256" key="7">
    <source>
        <dbReference type="ARBA" id="ARBA00023065"/>
    </source>
</evidence>
<feature type="transmembrane region" description="Helical" evidence="9">
    <location>
        <begin position="329"/>
        <end position="347"/>
    </location>
</feature>
<evidence type="ECO:0000256" key="8">
    <source>
        <dbReference type="ARBA" id="ARBA00023136"/>
    </source>
</evidence>
<dbReference type="Proteomes" id="UP000008136">
    <property type="component" value="Chromosome"/>
</dbReference>
<evidence type="ECO:0000256" key="6">
    <source>
        <dbReference type="ARBA" id="ARBA00022989"/>
    </source>
</evidence>
<organism evidence="11 12">
    <name type="scientific">Archaeoglobus veneficus (strain DSM 11195 / SNP6)</name>
    <dbReference type="NCBI Taxonomy" id="693661"/>
    <lineage>
        <taxon>Archaea</taxon>
        <taxon>Methanobacteriati</taxon>
        <taxon>Methanobacteriota</taxon>
        <taxon>Archaeoglobi</taxon>
        <taxon>Archaeoglobales</taxon>
        <taxon>Archaeoglobaceae</taxon>
        <taxon>Archaeoglobus</taxon>
    </lineage>
</organism>
<dbReference type="PANTHER" id="PTHR16228">
    <property type="entry name" value="DIVALENT CATION TRANSPORTER SOLUTE CARRIER FAMILY 41"/>
    <property type="match status" value="1"/>
</dbReference>
<dbReference type="STRING" id="693661.Arcve_1447"/>
<dbReference type="PANTHER" id="PTHR16228:SF7">
    <property type="entry name" value="SLC41A_MGTE INTEGRAL MEMBRANE DOMAIN-CONTAINING PROTEIN"/>
    <property type="match status" value="1"/>
</dbReference>
<sequence>MNFRDVKESLVALILCTFGDLITGVVMGHSSAKFGLIPALILLIPPSIGLRGNIYASLGSRLGSYLHTGRIAPRLEANPLVLKNISSSTFLLLVFSVVNGAFAAVVAYIMGLSLNVENVCIDLILISAISAFLSAALMIPATLMLAIGSFRWGWNPDNLTAPLITLFGDLITLPLIFVAADAVISMETTYKAYGIVLILVTSLLLLFASRSEMGLRIVRESMPILAVCTFLQFGAGAILGGELDKFIAIAGLLTVVPAFLEDGGAMGGILAARFSTMLHLGLLEPSIKPQKDVLLNFGAMHVIALVIFSLVGVIGYAVNVMLSLPTIPLIEMVLVTLLAGQLLMLMIDAMSYYFSIISFKKGLDPDNVGIPLITSFMDVLGTACYVVALKVFQVV</sequence>
<protein>
    <submittedName>
        <fullName evidence="11">MgtE integral membrane region</fullName>
    </submittedName>
</protein>
<evidence type="ECO:0000256" key="5">
    <source>
        <dbReference type="ARBA" id="ARBA00022842"/>
    </source>
</evidence>
<feature type="transmembrane region" description="Helical" evidence="9">
    <location>
        <begin position="192"/>
        <end position="209"/>
    </location>
</feature>
<dbReference type="InterPro" id="IPR036739">
    <property type="entry name" value="SLC41_membr_dom_sf"/>
</dbReference>
<feature type="transmembrane region" description="Helical" evidence="9">
    <location>
        <begin position="221"/>
        <end position="240"/>
    </location>
</feature>
<evidence type="ECO:0000256" key="3">
    <source>
        <dbReference type="ARBA" id="ARBA00022448"/>
    </source>
</evidence>
<evidence type="ECO:0000259" key="10">
    <source>
        <dbReference type="Pfam" id="PF01769"/>
    </source>
</evidence>
<dbReference type="eggNOG" id="arCOG00624">
    <property type="taxonomic scope" value="Archaea"/>
</dbReference>
<dbReference type="EMBL" id="CP002588">
    <property type="protein sequence ID" value="AEA47450.1"/>
    <property type="molecule type" value="Genomic_DNA"/>
</dbReference>
<dbReference type="KEGG" id="ave:Arcve_1447"/>
<keyword evidence="7" id="KW-0406">Ion transport</keyword>
<accession>F2KNX3</accession>
<feature type="transmembrane region" description="Helical" evidence="9">
    <location>
        <begin position="90"/>
        <end position="111"/>
    </location>
</feature>
<dbReference type="Gene3D" id="1.10.357.20">
    <property type="entry name" value="SLC41 divalent cation transporters, integral membrane domain"/>
    <property type="match status" value="2"/>
</dbReference>
<feature type="transmembrane region" description="Helical" evidence="9">
    <location>
        <begin position="293"/>
        <end position="317"/>
    </location>
</feature>
<keyword evidence="5" id="KW-0460">Magnesium</keyword>
<feature type="transmembrane region" description="Helical" evidence="9">
    <location>
        <begin position="246"/>
        <end position="272"/>
    </location>
</feature>
<comment type="similarity">
    <text evidence="2">Belongs to the SLC41A transporter family.</text>
</comment>
<dbReference type="InterPro" id="IPR006667">
    <property type="entry name" value="SLC41_membr_dom"/>
</dbReference>
<keyword evidence="8 9" id="KW-0472">Membrane</keyword>
<keyword evidence="3" id="KW-0813">Transport</keyword>
<name>F2KNX3_ARCVS</name>
<dbReference type="SUPFAM" id="SSF161093">
    <property type="entry name" value="MgtE membrane domain-like"/>
    <property type="match status" value="2"/>
</dbReference>
<evidence type="ECO:0000313" key="11">
    <source>
        <dbReference type="EMBL" id="AEA47450.1"/>
    </source>
</evidence>
<dbReference type="GO" id="GO:0016020">
    <property type="term" value="C:membrane"/>
    <property type="evidence" value="ECO:0007669"/>
    <property type="project" value="UniProtKB-SubCell"/>
</dbReference>
<evidence type="ECO:0000256" key="2">
    <source>
        <dbReference type="ARBA" id="ARBA00009749"/>
    </source>
</evidence>
<evidence type="ECO:0000256" key="4">
    <source>
        <dbReference type="ARBA" id="ARBA00022692"/>
    </source>
</evidence>
<feature type="transmembrane region" description="Helical" evidence="9">
    <location>
        <begin position="159"/>
        <end position="180"/>
    </location>
</feature>
<evidence type="ECO:0000313" key="12">
    <source>
        <dbReference type="Proteomes" id="UP000008136"/>
    </source>
</evidence>
<evidence type="ECO:0000256" key="1">
    <source>
        <dbReference type="ARBA" id="ARBA00004141"/>
    </source>
</evidence>
<dbReference type="InterPro" id="IPR045349">
    <property type="entry name" value="SLC41A1-3"/>
</dbReference>
<feature type="domain" description="SLC41A/MgtE integral membrane" evidence="10">
    <location>
        <begin position="256"/>
        <end position="387"/>
    </location>
</feature>
<feature type="transmembrane region" description="Helical" evidence="9">
    <location>
        <begin position="123"/>
        <end position="147"/>
    </location>
</feature>
<evidence type="ECO:0000256" key="9">
    <source>
        <dbReference type="SAM" id="Phobius"/>
    </source>
</evidence>
<comment type="subcellular location">
    <subcellularLocation>
        <location evidence="1">Membrane</location>
        <topology evidence="1">Multi-pass membrane protein</topology>
    </subcellularLocation>
</comment>
<dbReference type="GO" id="GO:0008324">
    <property type="term" value="F:monoatomic cation transmembrane transporter activity"/>
    <property type="evidence" value="ECO:0007669"/>
    <property type="project" value="InterPro"/>
</dbReference>
<keyword evidence="6 9" id="KW-1133">Transmembrane helix</keyword>
<reference evidence="11 12" key="1">
    <citation type="submission" date="2011-03" db="EMBL/GenBank/DDBJ databases">
        <title>The complete genome of Archaeoglobus veneficus SNP6.</title>
        <authorList>
            <consortium name="US DOE Joint Genome Institute (JGI-PGF)"/>
            <person name="Lucas S."/>
            <person name="Copeland A."/>
            <person name="Lapidus A."/>
            <person name="Bruce D."/>
            <person name="Goodwin L."/>
            <person name="Pitluck S."/>
            <person name="Kyrpides N."/>
            <person name="Mavromatis K."/>
            <person name="Pagani I."/>
            <person name="Ivanova N."/>
            <person name="Mikhailova N."/>
            <person name="Lu M."/>
            <person name="Detter J.C."/>
            <person name="Tapia R."/>
            <person name="Han C."/>
            <person name="Land M."/>
            <person name="Hauser L."/>
            <person name="Markowitz V."/>
            <person name="Cheng J.-F."/>
            <person name="Hugenholtz P."/>
            <person name="Woyke T."/>
            <person name="Wu D."/>
            <person name="Spring S."/>
            <person name="Brambilla E."/>
            <person name="Klenk H.-P."/>
            <person name="Eisen J.A."/>
        </authorList>
    </citation>
    <scope>NUCLEOTIDE SEQUENCE [LARGE SCALE GENOMIC DNA]</scope>
    <source>
        <strain>SNP6</strain>
    </source>
</reference>
<dbReference type="HOGENOM" id="CLU_054505_0_0_2"/>
<feature type="transmembrane region" description="Helical" evidence="9">
    <location>
        <begin position="9"/>
        <end position="28"/>
    </location>
</feature>
<dbReference type="AlphaFoldDB" id="F2KNX3"/>
<gene>
    <name evidence="11" type="ordered locus">Arcve_1447</name>
</gene>
<keyword evidence="4 9" id="KW-0812">Transmembrane</keyword>
<dbReference type="Pfam" id="PF01769">
    <property type="entry name" value="MgtE"/>
    <property type="match status" value="2"/>
</dbReference>